<accession>L8JVB2</accession>
<dbReference type="Pfam" id="PF16344">
    <property type="entry name" value="FecR_C"/>
    <property type="match status" value="1"/>
</dbReference>
<dbReference type="AlphaFoldDB" id="L8JVB2"/>
<reference evidence="4 5" key="1">
    <citation type="submission" date="2012-12" db="EMBL/GenBank/DDBJ databases">
        <title>Genome assembly of Fulvivirga imtechensis AK7.</title>
        <authorList>
            <person name="Nupur N."/>
            <person name="Khatri I."/>
            <person name="Kumar R."/>
            <person name="Subramanian S."/>
            <person name="Pinnaka A."/>
        </authorList>
    </citation>
    <scope>NUCLEOTIDE SEQUENCE [LARGE SCALE GENOMIC DNA]</scope>
    <source>
        <strain evidence="4 5">AK7</strain>
    </source>
</reference>
<dbReference type="PIRSF" id="PIRSF018266">
    <property type="entry name" value="FecR"/>
    <property type="match status" value="1"/>
</dbReference>
<dbReference type="eggNOG" id="COG3712">
    <property type="taxonomic scope" value="Bacteria"/>
</dbReference>
<keyword evidence="1" id="KW-0812">Transmembrane</keyword>
<keyword evidence="5" id="KW-1185">Reference proteome</keyword>
<sequence>MVNRNTNIDDELIAKYLAGETNEEESLEIQRWLNGSSENQRYFDRLKNLWEKTGWVAPHQEADVDVDSGWSRFQEKLGDRRGKSEGGTKIRPLFAYLARVAAILVLAVLVYFIYHTFSKDIMVEQVLMASAEIKTDTLPDGSLISLNKNSILTYSGSFNTDQRSVQLKGEAFFNVIPDKKKPFVVKINNTTITVLGTSFYVEAYDSLGFIEVGVEEGRVSVASMGNEVVLSAGERVSVNKRSGGVTAVQAYDPNSIYWKSETLIFRDDSLEEVFATLEEIYQIRIEVSNAKILNCRLTGKFYQEPVDRMFEIIDANFGLTSERAGDRFIISGDGCE</sequence>
<dbReference type="InterPro" id="IPR012373">
    <property type="entry name" value="Ferrdict_sens_TM"/>
</dbReference>
<evidence type="ECO:0000259" key="3">
    <source>
        <dbReference type="Pfam" id="PF16344"/>
    </source>
</evidence>
<comment type="caution">
    <text evidence="4">The sequence shown here is derived from an EMBL/GenBank/DDBJ whole genome shotgun (WGS) entry which is preliminary data.</text>
</comment>
<evidence type="ECO:0000259" key="2">
    <source>
        <dbReference type="Pfam" id="PF04773"/>
    </source>
</evidence>
<keyword evidence="1" id="KW-0472">Membrane</keyword>
<gene>
    <name evidence="4" type="ORF">C900_01099</name>
</gene>
<dbReference type="Proteomes" id="UP000011135">
    <property type="component" value="Unassembled WGS sequence"/>
</dbReference>
<evidence type="ECO:0008006" key="6">
    <source>
        <dbReference type="Google" id="ProtNLM"/>
    </source>
</evidence>
<dbReference type="STRING" id="1237149.C900_01099"/>
<name>L8JVB2_9BACT</name>
<evidence type="ECO:0000313" key="5">
    <source>
        <dbReference type="Proteomes" id="UP000011135"/>
    </source>
</evidence>
<dbReference type="PANTHER" id="PTHR30273">
    <property type="entry name" value="PERIPLASMIC SIGNAL SENSOR AND SIGMA FACTOR ACTIVATOR FECR-RELATED"/>
    <property type="match status" value="1"/>
</dbReference>
<feature type="domain" description="FecR protein" evidence="2">
    <location>
        <begin position="132"/>
        <end position="219"/>
    </location>
</feature>
<dbReference type="PANTHER" id="PTHR30273:SF2">
    <property type="entry name" value="PROTEIN FECR"/>
    <property type="match status" value="1"/>
</dbReference>
<organism evidence="4 5">
    <name type="scientific">Fulvivirga imtechensis AK7</name>
    <dbReference type="NCBI Taxonomy" id="1237149"/>
    <lineage>
        <taxon>Bacteria</taxon>
        <taxon>Pseudomonadati</taxon>
        <taxon>Bacteroidota</taxon>
        <taxon>Cytophagia</taxon>
        <taxon>Cytophagales</taxon>
        <taxon>Fulvivirgaceae</taxon>
        <taxon>Fulvivirga</taxon>
    </lineage>
</organism>
<feature type="transmembrane region" description="Helical" evidence="1">
    <location>
        <begin position="93"/>
        <end position="114"/>
    </location>
</feature>
<dbReference type="EMBL" id="AMZN01000015">
    <property type="protein sequence ID" value="ELR72720.1"/>
    <property type="molecule type" value="Genomic_DNA"/>
</dbReference>
<dbReference type="InterPro" id="IPR006860">
    <property type="entry name" value="FecR"/>
</dbReference>
<dbReference type="Gene3D" id="2.60.120.1440">
    <property type="match status" value="1"/>
</dbReference>
<protein>
    <recommendedName>
        <fullName evidence="6">Anti-sigma factor</fullName>
    </recommendedName>
</protein>
<dbReference type="GO" id="GO:0016989">
    <property type="term" value="F:sigma factor antagonist activity"/>
    <property type="evidence" value="ECO:0007669"/>
    <property type="project" value="TreeGrafter"/>
</dbReference>
<dbReference type="Gene3D" id="3.55.50.30">
    <property type="match status" value="1"/>
</dbReference>
<dbReference type="Pfam" id="PF04773">
    <property type="entry name" value="FecR"/>
    <property type="match status" value="1"/>
</dbReference>
<dbReference type="OrthoDB" id="1452822at2"/>
<evidence type="ECO:0000256" key="1">
    <source>
        <dbReference type="SAM" id="Phobius"/>
    </source>
</evidence>
<dbReference type="InterPro" id="IPR032508">
    <property type="entry name" value="FecR_C"/>
</dbReference>
<dbReference type="RefSeq" id="WP_009578771.1">
    <property type="nucleotide sequence ID" value="NZ_AMZN01000015.1"/>
</dbReference>
<proteinExistence type="predicted"/>
<keyword evidence="1" id="KW-1133">Transmembrane helix</keyword>
<feature type="domain" description="Protein FecR C-terminal" evidence="3">
    <location>
        <begin position="263"/>
        <end position="330"/>
    </location>
</feature>
<evidence type="ECO:0000313" key="4">
    <source>
        <dbReference type="EMBL" id="ELR72720.1"/>
    </source>
</evidence>